<keyword evidence="4" id="KW-1185">Reference proteome</keyword>
<dbReference type="Pfam" id="PF13202">
    <property type="entry name" value="EF-hand_5"/>
    <property type="match status" value="2"/>
</dbReference>
<protein>
    <submittedName>
        <fullName evidence="3">EF-hand domain-containing protein</fullName>
    </submittedName>
</protein>
<keyword evidence="1" id="KW-0732">Signal</keyword>
<dbReference type="InterPro" id="IPR018247">
    <property type="entry name" value="EF_Hand_1_Ca_BS"/>
</dbReference>
<dbReference type="Gene3D" id="1.10.238.10">
    <property type="entry name" value="EF-hand"/>
    <property type="match status" value="2"/>
</dbReference>
<dbReference type="Proteomes" id="UP001241605">
    <property type="component" value="Chromosome"/>
</dbReference>
<dbReference type="InterPro" id="IPR002048">
    <property type="entry name" value="EF_hand_dom"/>
</dbReference>
<feature type="chain" id="PRO_5045898159" evidence="1">
    <location>
        <begin position="20"/>
        <end position="160"/>
    </location>
</feature>
<name>A0ABY8QK46_9RHOB</name>
<feature type="signal peptide" evidence="1">
    <location>
        <begin position="1"/>
        <end position="19"/>
    </location>
</feature>
<dbReference type="PROSITE" id="PS00018">
    <property type="entry name" value="EF_HAND_1"/>
    <property type="match status" value="3"/>
</dbReference>
<feature type="domain" description="EF-hand" evidence="2">
    <location>
        <begin position="105"/>
        <end position="117"/>
    </location>
</feature>
<dbReference type="RefSeq" id="WP_282301647.1">
    <property type="nucleotide sequence ID" value="NZ_CP124616.1"/>
</dbReference>
<reference evidence="3 4" key="1">
    <citation type="submission" date="2023-05" db="EMBL/GenBank/DDBJ databases">
        <title>YMD87, complete Genome.</title>
        <authorList>
            <person name="Zhang J."/>
            <person name="Xu X."/>
        </authorList>
    </citation>
    <scope>NUCLEOTIDE SEQUENCE [LARGE SCALE GENOMIC DNA]</scope>
    <source>
        <strain evidence="3 4">YMD87</strain>
    </source>
</reference>
<proteinExistence type="predicted"/>
<accession>A0ABY8QK46</accession>
<dbReference type="SUPFAM" id="SSF47473">
    <property type="entry name" value="EF-hand"/>
    <property type="match status" value="1"/>
</dbReference>
<feature type="domain" description="EF-hand" evidence="2">
    <location>
        <begin position="124"/>
        <end position="141"/>
    </location>
</feature>
<evidence type="ECO:0000259" key="2">
    <source>
        <dbReference type="Pfam" id="PF13202"/>
    </source>
</evidence>
<evidence type="ECO:0000313" key="3">
    <source>
        <dbReference type="EMBL" id="WGW05010.1"/>
    </source>
</evidence>
<gene>
    <name evidence="3" type="ORF">QF118_05525</name>
</gene>
<evidence type="ECO:0000313" key="4">
    <source>
        <dbReference type="Proteomes" id="UP001241605"/>
    </source>
</evidence>
<dbReference type="InterPro" id="IPR011992">
    <property type="entry name" value="EF-hand-dom_pair"/>
</dbReference>
<evidence type="ECO:0000256" key="1">
    <source>
        <dbReference type="SAM" id="SignalP"/>
    </source>
</evidence>
<sequence length="160" mass="17083">MKNLALALLLASTPAIAFAQAGQPGAHFVENWDLDGNGSVSLEEAVERRGDVFTTFDSDEDGFLNDEEYALFDEARALDMANEPGGHGQGNMKNAAEGMEKALNDVDGDGKVSREEFIGQAQVWIAEMDLDKDGVITTADFAMRRGMMGGGQGHGKKVGN</sequence>
<dbReference type="EMBL" id="CP124616">
    <property type="protein sequence ID" value="WGW05010.1"/>
    <property type="molecule type" value="Genomic_DNA"/>
</dbReference>
<organism evidence="3 4">
    <name type="scientific">Tropicibacter oceani</name>
    <dbReference type="NCBI Taxonomy" id="3058420"/>
    <lineage>
        <taxon>Bacteria</taxon>
        <taxon>Pseudomonadati</taxon>
        <taxon>Pseudomonadota</taxon>
        <taxon>Alphaproteobacteria</taxon>
        <taxon>Rhodobacterales</taxon>
        <taxon>Roseobacteraceae</taxon>
        <taxon>Tropicibacter</taxon>
    </lineage>
</organism>